<proteinExistence type="inferred from homology"/>
<dbReference type="Proteomes" id="UP001596484">
    <property type="component" value="Unassembled WGS sequence"/>
</dbReference>
<comment type="similarity">
    <text evidence="1">Belongs to the Rv1128c/1148c/1588c/1702c/1945/3466 family.</text>
</comment>
<accession>A0ABW2RUY3</accession>
<dbReference type="EMBL" id="JBHTCS010000009">
    <property type="protein sequence ID" value="MFC7447314.1"/>
    <property type="molecule type" value="Genomic_DNA"/>
</dbReference>
<evidence type="ECO:0000313" key="5">
    <source>
        <dbReference type="Proteomes" id="UP001596484"/>
    </source>
</evidence>
<evidence type="ECO:0000259" key="3">
    <source>
        <dbReference type="SMART" id="SM00507"/>
    </source>
</evidence>
<feature type="domain" description="HNH nuclease" evidence="3">
    <location>
        <begin position="367"/>
        <end position="419"/>
    </location>
</feature>
<organism evidence="4 5">
    <name type="scientific">Rhodococcus daqingensis</name>
    <dbReference type="NCBI Taxonomy" id="2479363"/>
    <lineage>
        <taxon>Bacteria</taxon>
        <taxon>Bacillati</taxon>
        <taxon>Actinomycetota</taxon>
        <taxon>Actinomycetes</taxon>
        <taxon>Mycobacteriales</taxon>
        <taxon>Nocardiaceae</taxon>
        <taxon>Rhodococcus</taxon>
    </lineage>
</organism>
<dbReference type="Pfam" id="PF02720">
    <property type="entry name" value="DUF222"/>
    <property type="match status" value="1"/>
</dbReference>
<evidence type="ECO:0000313" key="4">
    <source>
        <dbReference type="EMBL" id="MFC7447314.1"/>
    </source>
</evidence>
<dbReference type="CDD" id="cd00085">
    <property type="entry name" value="HNHc"/>
    <property type="match status" value="1"/>
</dbReference>
<dbReference type="InterPro" id="IPR003615">
    <property type="entry name" value="HNH_nuc"/>
</dbReference>
<evidence type="ECO:0000256" key="2">
    <source>
        <dbReference type="SAM" id="MobiDB-lite"/>
    </source>
</evidence>
<dbReference type="InterPro" id="IPR002711">
    <property type="entry name" value="HNH"/>
</dbReference>
<feature type="compositionally biased region" description="Basic and acidic residues" evidence="2">
    <location>
        <begin position="478"/>
        <end position="504"/>
    </location>
</feature>
<protein>
    <submittedName>
        <fullName evidence="4">DUF222 domain-containing protein</fullName>
    </submittedName>
</protein>
<dbReference type="RefSeq" id="WP_378402301.1">
    <property type="nucleotide sequence ID" value="NZ_JBHTCS010000009.1"/>
</dbReference>
<comment type="caution">
    <text evidence="4">The sequence shown here is derived from an EMBL/GenBank/DDBJ whole genome shotgun (WGS) entry which is preliminary data.</text>
</comment>
<name>A0ABW2RUY3_9NOCA</name>
<gene>
    <name evidence="4" type="ORF">ACFQS9_05335</name>
</gene>
<evidence type="ECO:0000256" key="1">
    <source>
        <dbReference type="ARBA" id="ARBA00023450"/>
    </source>
</evidence>
<reference evidence="5" key="1">
    <citation type="journal article" date="2019" name="Int. J. Syst. Evol. Microbiol.">
        <title>The Global Catalogue of Microorganisms (GCM) 10K type strain sequencing project: providing services to taxonomists for standard genome sequencing and annotation.</title>
        <authorList>
            <consortium name="The Broad Institute Genomics Platform"/>
            <consortium name="The Broad Institute Genome Sequencing Center for Infectious Disease"/>
            <person name="Wu L."/>
            <person name="Ma J."/>
        </authorList>
    </citation>
    <scope>NUCLEOTIDE SEQUENCE [LARGE SCALE GENOMIC DNA]</scope>
    <source>
        <strain evidence="5">ICMP 19430</strain>
    </source>
</reference>
<feature type="region of interest" description="Disordered" evidence="2">
    <location>
        <begin position="439"/>
        <end position="512"/>
    </location>
</feature>
<dbReference type="SMART" id="SM00507">
    <property type="entry name" value="HNHc"/>
    <property type="match status" value="1"/>
</dbReference>
<dbReference type="InterPro" id="IPR003870">
    <property type="entry name" value="DUF222"/>
</dbReference>
<keyword evidence="5" id="KW-1185">Reference proteome</keyword>
<sequence>MSTISGVGVSEQVRGHLYALAGAVEGLCECDLTGLPDSELTTVMQQAEKSLRQASVVGHKLIVEAVERSLPGTLGHRSVNKLLVGVLRISAADASARVTAAKSLGTWHAISGESLPADLPETAQAQRDGDIGADHCRAVRDVIRKIPHAVPASDVEAAEQILAELARAGTPEDVENAGHELLAYLNPDGDLADDRDRKRLRGIRFGRQDKNLMTPISGHLDPETRALLEPILAKWARPGMNNPDDPASPTGDAEHPNVDRDRLAAAAGRDTRTAAQRNHDAVKEALRALLGSGVLGSHRGLPATAIITMTLDQLEHATGVATTASGGILPIKDALKLAEQAHPVLVLFDHNGRPLHFGRSKRLATADQRLALIAADRGCTRPGCDAPATMTAVHHVRDWSKGGATDIRVLTLGCDACHALIHDGPGGWQTQTAPKGTEYAGRTEWIPPPHIDPEQKPRINHRHHPKELLDRARRKAQARNETDARKRRDDHQRRPPPAREDGGDSPRPSRPA</sequence>
<dbReference type="Pfam" id="PF01844">
    <property type="entry name" value="HNH"/>
    <property type="match status" value="1"/>
</dbReference>
<feature type="region of interest" description="Disordered" evidence="2">
    <location>
        <begin position="236"/>
        <end position="257"/>
    </location>
</feature>